<evidence type="ECO:0000259" key="8">
    <source>
        <dbReference type="PROSITE" id="PS50109"/>
    </source>
</evidence>
<evidence type="ECO:0000256" key="1">
    <source>
        <dbReference type="ARBA" id="ARBA00000085"/>
    </source>
</evidence>
<dbReference type="SMART" id="SM00388">
    <property type="entry name" value="HisKA"/>
    <property type="match status" value="1"/>
</dbReference>
<dbReference type="InterPro" id="IPR001789">
    <property type="entry name" value="Sig_transdc_resp-reg_receiver"/>
</dbReference>
<evidence type="ECO:0000256" key="7">
    <source>
        <dbReference type="PROSITE-ProRule" id="PRU00169"/>
    </source>
</evidence>
<dbReference type="SUPFAM" id="SSF52172">
    <property type="entry name" value="CheY-like"/>
    <property type="match status" value="2"/>
</dbReference>
<dbReference type="PROSITE" id="PS50110">
    <property type="entry name" value="RESPONSE_REGULATORY"/>
    <property type="match status" value="2"/>
</dbReference>
<dbReference type="CDD" id="cd00082">
    <property type="entry name" value="HisKA"/>
    <property type="match status" value="1"/>
</dbReference>
<gene>
    <name evidence="10" type="ORF">SAMN03097694_1622</name>
</gene>
<dbReference type="InterPro" id="IPR011006">
    <property type="entry name" value="CheY-like_superfamily"/>
</dbReference>
<dbReference type="Gene3D" id="3.40.50.2300">
    <property type="match status" value="2"/>
</dbReference>
<keyword evidence="6 10" id="KW-0418">Kinase</keyword>
<dbReference type="Gene3D" id="3.30.565.10">
    <property type="entry name" value="Histidine kinase-like ATPase, C-terminal domain"/>
    <property type="match status" value="1"/>
</dbReference>
<evidence type="ECO:0000256" key="3">
    <source>
        <dbReference type="ARBA" id="ARBA00012438"/>
    </source>
</evidence>
<dbReference type="InterPro" id="IPR005467">
    <property type="entry name" value="His_kinase_dom"/>
</dbReference>
<dbReference type="InterPro" id="IPR004358">
    <property type="entry name" value="Sig_transdc_His_kin-like_C"/>
</dbReference>
<dbReference type="CDD" id="cd17580">
    <property type="entry name" value="REC_2_DhkD-like"/>
    <property type="match status" value="1"/>
</dbReference>
<evidence type="ECO:0000313" key="11">
    <source>
        <dbReference type="Proteomes" id="UP000182489"/>
    </source>
</evidence>
<organism evidence="10 11">
    <name type="scientific">Janthinobacterium lividum</name>
    <dbReference type="NCBI Taxonomy" id="29581"/>
    <lineage>
        <taxon>Bacteria</taxon>
        <taxon>Pseudomonadati</taxon>
        <taxon>Pseudomonadota</taxon>
        <taxon>Betaproteobacteria</taxon>
        <taxon>Burkholderiales</taxon>
        <taxon>Oxalobacteraceae</taxon>
        <taxon>Janthinobacterium</taxon>
    </lineage>
</organism>
<dbReference type="RefSeq" id="WP_081368121.1">
    <property type="nucleotide sequence ID" value="NZ_FPKH01000001.1"/>
</dbReference>
<dbReference type="EC" id="2.7.13.3" evidence="3"/>
<dbReference type="SMART" id="SM00448">
    <property type="entry name" value="REC"/>
    <property type="match status" value="2"/>
</dbReference>
<keyword evidence="4 7" id="KW-0597">Phosphoprotein</keyword>
<sequence length="504" mass="54064">MLPDNNSDALILNVDDSDGARYAKSRILKRAGFKVIEASNGGDALLRARQDRPNLILLDVKLPDINGLEVCRQLKGGAETNTILVLQTSASCIGTADKIRALDGGADNYLVEPIEADELIANVKALLRLGRVERALRDVDRRKDEFLATLAHELRNPLGPIRTALALLCKLDPVVPAVQDNARRTIGRHTDHLVRLVDDLLDVSRISQGKISLQWESVSLASVIRSALETSSHSVEARGHALDVNLPKEELWVCGDAVRLSQIVANLLLNAAKFTAPGGRIAITAVREGDNVRISLSDNGIGIAAASIDSIFGLFEQSGHSPDRVQDGLGIGLSLVRNLVTLHGGQVSVHSPGVGLGSTFEVILPLDANLPQPAAPAPEAATGGSQRILVVDDNCDAADTLAELLEMYGHTVRTAYTGTQATERTLEFKPDIVFLDIGLPDMSGYDVAIKMRQLPIPQQFLLVALTGYGQEHDRQAALASGFNEHFAKPVDFGKLAMLGLHIAP</sequence>
<name>A0AB38C5D0_9BURK</name>
<dbReference type="GO" id="GO:0000155">
    <property type="term" value="F:phosphorelay sensor kinase activity"/>
    <property type="evidence" value="ECO:0007669"/>
    <property type="project" value="InterPro"/>
</dbReference>
<evidence type="ECO:0000256" key="4">
    <source>
        <dbReference type="ARBA" id="ARBA00022553"/>
    </source>
</evidence>
<dbReference type="InterPro" id="IPR036890">
    <property type="entry name" value="HATPase_C_sf"/>
</dbReference>
<dbReference type="SMART" id="SM00387">
    <property type="entry name" value="HATPase_c"/>
    <property type="match status" value="1"/>
</dbReference>
<proteinExistence type="predicted"/>
<dbReference type="FunFam" id="3.30.565.10:FF:000006">
    <property type="entry name" value="Sensor histidine kinase WalK"/>
    <property type="match status" value="1"/>
</dbReference>
<evidence type="ECO:0000256" key="5">
    <source>
        <dbReference type="ARBA" id="ARBA00022679"/>
    </source>
</evidence>
<dbReference type="PANTHER" id="PTHR43547:SF2">
    <property type="entry name" value="HYBRID SIGNAL TRANSDUCTION HISTIDINE KINASE C"/>
    <property type="match status" value="1"/>
</dbReference>
<dbReference type="AlphaFoldDB" id="A0AB38C5D0"/>
<dbReference type="GO" id="GO:0005886">
    <property type="term" value="C:plasma membrane"/>
    <property type="evidence" value="ECO:0007669"/>
    <property type="project" value="UniProtKB-SubCell"/>
</dbReference>
<dbReference type="EMBL" id="FPKH01000001">
    <property type="protein sequence ID" value="SFX32130.1"/>
    <property type="molecule type" value="Genomic_DNA"/>
</dbReference>
<dbReference type="PROSITE" id="PS50109">
    <property type="entry name" value="HIS_KIN"/>
    <property type="match status" value="1"/>
</dbReference>
<dbReference type="Gene3D" id="6.10.250.690">
    <property type="match status" value="1"/>
</dbReference>
<feature type="domain" description="Histidine kinase" evidence="8">
    <location>
        <begin position="149"/>
        <end position="368"/>
    </location>
</feature>
<dbReference type="Pfam" id="PF00512">
    <property type="entry name" value="HisKA"/>
    <property type="match status" value="1"/>
</dbReference>
<feature type="domain" description="Response regulatory" evidence="9">
    <location>
        <begin position="387"/>
        <end position="503"/>
    </location>
</feature>
<feature type="modified residue" description="4-aspartylphosphate" evidence="7">
    <location>
        <position position="59"/>
    </location>
</feature>
<dbReference type="InterPro" id="IPR003594">
    <property type="entry name" value="HATPase_dom"/>
</dbReference>
<dbReference type="Pfam" id="PF00072">
    <property type="entry name" value="Response_reg"/>
    <property type="match status" value="2"/>
</dbReference>
<evidence type="ECO:0000259" key="9">
    <source>
        <dbReference type="PROSITE" id="PS50110"/>
    </source>
</evidence>
<accession>A0AB38C5D0</accession>
<evidence type="ECO:0000313" key="10">
    <source>
        <dbReference type="EMBL" id="SFX32130.1"/>
    </source>
</evidence>
<dbReference type="Pfam" id="PF02518">
    <property type="entry name" value="HATPase_c"/>
    <property type="match status" value="1"/>
</dbReference>
<feature type="domain" description="Response regulatory" evidence="9">
    <location>
        <begin position="10"/>
        <end position="127"/>
    </location>
</feature>
<comment type="caution">
    <text evidence="10">The sequence shown here is derived from an EMBL/GenBank/DDBJ whole genome shotgun (WGS) entry which is preliminary data.</text>
</comment>
<reference evidence="10 11" key="1">
    <citation type="submission" date="2016-11" db="EMBL/GenBank/DDBJ databases">
        <authorList>
            <person name="Varghese N."/>
            <person name="Submissions S."/>
        </authorList>
    </citation>
    <scope>NUCLEOTIDE SEQUENCE [LARGE SCALE GENOMIC DNA]</scope>
    <source>
        <strain evidence="10 11">NFR18</strain>
    </source>
</reference>
<dbReference type="InterPro" id="IPR003661">
    <property type="entry name" value="HisK_dim/P_dom"/>
</dbReference>
<dbReference type="Proteomes" id="UP000182489">
    <property type="component" value="Unassembled WGS sequence"/>
</dbReference>
<dbReference type="CDD" id="cd00075">
    <property type="entry name" value="HATPase"/>
    <property type="match status" value="1"/>
</dbReference>
<protein>
    <recommendedName>
        <fullName evidence="3">histidine kinase</fullName>
        <ecNumber evidence="3">2.7.13.3</ecNumber>
    </recommendedName>
</protein>
<evidence type="ECO:0000256" key="6">
    <source>
        <dbReference type="ARBA" id="ARBA00022777"/>
    </source>
</evidence>
<keyword evidence="5" id="KW-0808">Transferase</keyword>
<comment type="catalytic activity">
    <reaction evidence="1">
        <text>ATP + protein L-histidine = ADP + protein N-phospho-L-histidine.</text>
        <dbReference type="EC" id="2.7.13.3"/>
    </reaction>
</comment>
<dbReference type="SUPFAM" id="SSF55874">
    <property type="entry name" value="ATPase domain of HSP90 chaperone/DNA topoisomerase II/histidine kinase"/>
    <property type="match status" value="1"/>
</dbReference>
<evidence type="ECO:0000256" key="2">
    <source>
        <dbReference type="ARBA" id="ARBA00004429"/>
    </source>
</evidence>
<comment type="subcellular location">
    <subcellularLocation>
        <location evidence="2">Cell inner membrane</location>
        <topology evidence="2">Multi-pass membrane protein</topology>
    </subcellularLocation>
</comment>
<feature type="modified residue" description="4-aspartylphosphate" evidence="7">
    <location>
        <position position="436"/>
    </location>
</feature>
<dbReference type="PANTHER" id="PTHR43547">
    <property type="entry name" value="TWO-COMPONENT HISTIDINE KINASE"/>
    <property type="match status" value="1"/>
</dbReference>
<dbReference type="PRINTS" id="PR00344">
    <property type="entry name" value="BCTRLSENSOR"/>
</dbReference>
<dbReference type="Gene3D" id="1.10.287.130">
    <property type="match status" value="1"/>
</dbReference>